<protein>
    <submittedName>
        <fullName evidence="1">Helix-turn-helix domain protein</fullName>
    </submittedName>
</protein>
<gene>
    <name evidence="1" type="ORF">RUM4293_04017</name>
</gene>
<dbReference type="AlphaFoldDB" id="A0A0P1ESU0"/>
<dbReference type="EMBL" id="CYPS01000064">
    <property type="protein sequence ID" value="CUH45107.1"/>
    <property type="molecule type" value="Genomic_DNA"/>
</dbReference>
<accession>A0A0P1ESU0</accession>
<evidence type="ECO:0000313" key="2">
    <source>
        <dbReference type="Proteomes" id="UP000050786"/>
    </source>
</evidence>
<keyword evidence="2" id="KW-1185">Reference proteome</keyword>
<sequence length="336" mass="37464">MDEEWYQRLMAYRGEAFEPIHDRLQHMVAQHFRGTYSVGKPRDRTWISATEASRILGVRTERVVAAVASGVLAGRQSSSGYGHKHTMVQRDEVEDLIATRRNYLSAKDAMSFLGVGKSQFQLIQEAGMIARDDSGTLPVFADGPFDLRKLKIRLGEIRSMSQEKPRGDMVAFREINLRRTTDRSALLSFYKHVFEGAITPAYANQHGTLGDFLFAEDDINRALRPSSMAIEWSAHQVAEITGWKAEVVVHWCRKGLLKSNSSPHASKEKFMVSPESLSAFQREFVPLADLARQKGTSGKALRARLQAAGLVMLGEKKVGATSRGSLVRIAELATLQ</sequence>
<reference evidence="2" key="1">
    <citation type="submission" date="2015-09" db="EMBL/GenBank/DDBJ databases">
        <authorList>
            <person name="Rodrigo-Torres L."/>
            <person name="Arahal D.R."/>
        </authorList>
    </citation>
    <scope>NUCLEOTIDE SEQUENCE [LARGE SCALE GENOMIC DNA]</scope>
    <source>
        <strain evidence="2">CECT 4293</strain>
    </source>
</reference>
<evidence type="ECO:0000313" key="1">
    <source>
        <dbReference type="EMBL" id="CUH45107.1"/>
    </source>
</evidence>
<name>A0A0P1ESU0_9RHOB</name>
<dbReference type="RefSeq" id="WP_058275034.1">
    <property type="nucleotide sequence ID" value="NZ_CYPS01000064.1"/>
</dbReference>
<dbReference type="Proteomes" id="UP000050786">
    <property type="component" value="Unassembled WGS sequence"/>
</dbReference>
<organism evidence="1 2">
    <name type="scientific">Ruegeria atlantica</name>
    <dbReference type="NCBI Taxonomy" id="81569"/>
    <lineage>
        <taxon>Bacteria</taxon>
        <taxon>Pseudomonadati</taxon>
        <taxon>Pseudomonadota</taxon>
        <taxon>Alphaproteobacteria</taxon>
        <taxon>Rhodobacterales</taxon>
        <taxon>Roseobacteraceae</taxon>
        <taxon>Ruegeria</taxon>
    </lineage>
</organism>
<proteinExistence type="predicted"/>